<keyword evidence="1" id="KW-0472">Membrane</keyword>
<feature type="transmembrane region" description="Helical" evidence="1">
    <location>
        <begin position="6"/>
        <end position="29"/>
    </location>
</feature>
<dbReference type="EMBL" id="CAUYUJ010014863">
    <property type="protein sequence ID" value="CAK0847010.1"/>
    <property type="molecule type" value="Genomic_DNA"/>
</dbReference>
<evidence type="ECO:0000256" key="1">
    <source>
        <dbReference type="SAM" id="Phobius"/>
    </source>
</evidence>
<reference evidence="2" key="1">
    <citation type="submission" date="2023-10" db="EMBL/GenBank/DDBJ databases">
        <authorList>
            <person name="Chen Y."/>
            <person name="Shah S."/>
            <person name="Dougan E. K."/>
            <person name="Thang M."/>
            <person name="Chan C."/>
        </authorList>
    </citation>
    <scope>NUCLEOTIDE SEQUENCE [LARGE SCALE GENOMIC DNA]</scope>
</reference>
<sequence>MAYASSPGSFVMICSGLAALVCVAAILFVSDFLQEQIESIQQNSTLVETCLARHTPVGVLLCSILVESRVSSTLFELAKLVALPLLKVAFTDLAAHVRGGVISCRGSHPLKVESILLPLRKQDARVLHELGQVIVGELMQVSLHVGVVNQHATQPRNSINIHALALVGGRLAGAKGAACPSVRTSRRPSADDCFKDTGHSAAGFVRRLAAAAALSRAVEAELWAQFPEATMKADVAAWTRCAVRGFWRRM</sequence>
<evidence type="ECO:0000313" key="2">
    <source>
        <dbReference type="EMBL" id="CAK0847010.1"/>
    </source>
</evidence>
<evidence type="ECO:0000313" key="3">
    <source>
        <dbReference type="Proteomes" id="UP001189429"/>
    </source>
</evidence>
<organism evidence="2 3">
    <name type="scientific">Prorocentrum cordatum</name>
    <dbReference type="NCBI Taxonomy" id="2364126"/>
    <lineage>
        <taxon>Eukaryota</taxon>
        <taxon>Sar</taxon>
        <taxon>Alveolata</taxon>
        <taxon>Dinophyceae</taxon>
        <taxon>Prorocentrales</taxon>
        <taxon>Prorocentraceae</taxon>
        <taxon>Prorocentrum</taxon>
    </lineage>
</organism>
<comment type="caution">
    <text evidence="2">The sequence shown here is derived from an EMBL/GenBank/DDBJ whole genome shotgun (WGS) entry which is preliminary data.</text>
</comment>
<keyword evidence="1" id="KW-0812">Transmembrane</keyword>
<keyword evidence="1" id="KW-1133">Transmembrane helix</keyword>
<name>A0ABN9TMA6_9DINO</name>
<dbReference type="Proteomes" id="UP001189429">
    <property type="component" value="Unassembled WGS sequence"/>
</dbReference>
<keyword evidence="3" id="KW-1185">Reference proteome</keyword>
<accession>A0ABN9TMA6</accession>
<gene>
    <name evidence="2" type="ORF">PCOR1329_LOCUS40352</name>
</gene>
<protein>
    <submittedName>
        <fullName evidence="2">Uncharacterized protein</fullName>
    </submittedName>
</protein>
<proteinExistence type="predicted"/>